<organism evidence="1 2">
    <name type="scientific">Chelydra serpentina</name>
    <name type="common">Snapping turtle</name>
    <name type="synonym">Testudo serpentina</name>
    <dbReference type="NCBI Taxonomy" id="8475"/>
    <lineage>
        <taxon>Eukaryota</taxon>
        <taxon>Metazoa</taxon>
        <taxon>Chordata</taxon>
        <taxon>Craniata</taxon>
        <taxon>Vertebrata</taxon>
        <taxon>Euteleostomi</taxon>
        <taxon>Archelosauria</taxon>
        <taxon>Testudinata</taxon>
        <taxon>Testudines</taxon>
        <taxon>Cryptodira</taxon>
        <taxon>Durocryptodira</taxon>
        <taxon>Americhelydia</taxon>
        <taxon>Chelydroidea</taxon>
        <taxon>Chelydridae</taxon>
        <taxon>Chelydra</taxon>
    </lineage>
</organism>
<keyword evidence="2" id="KW-1185">Reference proteome</keyword>
<protein>
    <submittedName>
        <fullName evidence="1">Timeless circadian clock</fullName>
    </submittedName>
</protein>
<evidence type="ECO:0000313" key="2">
    <source>
        <dbReference type="Proteomes" id="UP000765507"/>
    </source>
</evidence>
<dbReference type="AlphaFoldDB" id="A0A8T1S749"/>
<dbReference type="PANTHER" id="PTHR22940">
    <property type="entry name" value="TIMEOUT/TIMELESS-2"/>
    <property type="match status" value="1"/>
</dbReference>
<sequence length="123" mass="13686">GGPGLPAPSVCAKAYVLLLRSYRQNNAHTNHCVAKMLHRIAYDLKMEALLFQLSAFCIFNRLLSDPSAAAYKELVTFAKYVLGKFFALAATNKKVYVELLFWKSTATVREMTEGYSSLQEGEG</sequence>
<name>A0A8T1S749_CHESE</name>
<dbReference type="EMBL" id="JAHGAV010000576">
    <property type="protein sequence ID" value="KAG6924525.1"/>
    <property type="molecule type" value="Genomic_DNA"/>
</dbReference>
<proteinExistence type="predicted"/>
<gene>
    <name evidence="1" type="ORF">G0U57_017035</name>
</gene>
<dbReference type="InterPro" id="IPR044998">
    <property type="entry name" value="Timeless"/>
</dbReference>
<dbReference type="PANTHER" id="PTHR22940:SF4">
    <property type="entry name" value="PROTEIN TIMELESS HOMOLOG"/>
    <property type="match status" value="1"/>
</dbReference>
<dbReference type="GO" id="GO:0043111">
    <property type="term" value="P:replication fork arrest"/>
    <property type="evidence" value="ECO:0007669"/>
    <property type="project" value="TreeGrafter"/>
</dbReference>
<dbReference type="GO" id="GO:0000076">
    <property type="term" value="P:DNA replication checkpoint signaling"/>
    <property type="evidence" value="ECO:0007669"/>
    <property type="project" value="TreeGrafter"/>
</dbReference>
<dbReference type="GO" id="GO:0003677">
    <property type="term" value="F:DNA binding"/>
    <property type="evidence" value="ECO:0007669"/>
    <property type="project" value="TreeGrafter"/>
</dbReference>
<dbReference type="OrthoDB" id="310853at2759"/>
<dbReference type="GO" id="GO:0006281">
    <property type="term" value="P:DNA repair"/>
    <property type="evidence" value="ECO:0007669"/>
    <property type="project" value="TreeGrafter"/>
</dbReference>
<feature type="non-terminal residue" evidence="1">
    <location>
        <position position="1"/>
    </location>
</feature>
<dbReference type="GO" id="GO:0031298">
    <property type="term" value="C:replication fork protection complex"/>
    <property type="evidence" value="ECO:0007669"/>
    <property type="project" value="TreeGrafter"/>
</dbReference>
<reference evidence="1 2" key="1">
    <citation type="journal article" date="2020" name="G3 (Bethesda)">
        <title>Draft Genome of the Common Snapping Turtle, Chelydra serpentina, a Model for Phenotypic Plasticity in Reptiles.</title>
        <authorList>
            <person name="Das D."/>
            <person name="Singh S.K."/>
            <person name="Bierstedt J."/>
            <person name="Erickson A."/>
            <person name="Galli G.L.J."/>
            <person name="Crossley D.A. 2nd"/>
            <person name="Rhen T."/>
        </authorList>
    </citation>
    <scope>NUCLEOTIDE SEQUENCE [LARGE SCALE GENOMIC DNA]</scope>
    <source>
        <strain evidence="1">KW</strain>
    </source>
</reference>
<comment type="caution">
    <text evidence="1">The sequence shown here is derived from an EMBL/GenBank/DDBJ whole genome shotgun (WGS) entry which is preliminary data.</text>
</comment>
<dbReference type="Proteomes" id="UP000765507">
    <property type="component" value="Unassembled WGS sequence"/>
</dbReference>
<accession>A0A8T1S749</accession>
<evidence type="ECO:0000313" key="1">
    <source>
        <dbReference type="EMBL" id="KAG6924525.1"/>
    </source>
</evidence>